<evidence type="ECO:0000313" key="1">
    <source>
        <dbReference type="EMBL" id="AYW50830.1"/>
    </source>
</evidence>
<proteinExistence type="predicted"/>
<sequence>MEITITGTPEEIKELFRTDEDSREQLKFKASDLAKATVMGNSEKETIKFSNEPKENKKINS</sequence>
<evidence type="ECO:0000313" key="2">
    <source>
        <dbReference type="Proteomes" id="UP000280475"/>
    </source>
</evidence>
<dbReference type="RefSeq" id="WP_103893073.1">
    <property type="nucleotide sequence ID" value="NZ_CP027768.1"/>
</dbReference>
<name>A0A3G5FKG7_TETHA</name>
<organism evidence="1 2">
    <name type="scientific">Tetragenococcus halophilus</name>
    <name type="common">Pediococcus halophilus</name>
    <dbReference type="NCBI Taxonomy" id="51669"/>
    <lineage>
        <taxon>Bacteria</taxon>
        <taxon>Bacillati</taxon>
        <taxon>Bacillota</taxon>
        <taxon>Bacilli</taxon>
        <taxon>Lactobacillales</taxon>
        <taxon>Enterococcaceae</taxon>
        <taxon>Tetragenococcus</taxon>
    </lineage>
</organism>
<dbReference type="EMBL" id="CP027768">
    <property type="protein sequence ID" value="AYW50830.1"/>
    <property type="molecule type" value="Genomic_DNA"/>
</dbReference>
<protein>
    <submittedName>
        <fullName evidence="1">Uncharacterized protein</fullName>
    </submittedName>
</protein>
<reference evidence="1 2" key="1">
    <citation type="journal article" date="2012" name="Int. J. Syst. Evol. Microbiol.">
        <title>Characterization of Tetragenococcus strains from sugar thick juice reveals a novel species, Tetragenococcus osmophilus sp. nov., and divides Tetragenococcus halophilus into two subspecies, T. halophilus subsp. halophilus subsp. nov. and T. halophilus subsp. flandriensis subsp. nov.</title>
        <authorList>
            <person name="Juste A."/>
            <person name="Van Trappen S."/>
            <person name="Verreth C."/>
            <person name="Cleenwerck I."/>
            <person name="De Vos P."/>
            <person name="Lievens B."/>
            <person name="Willems K.A."/>
        </authorList>
    </citation>
    <scope>NUCLEOTIDE SEQUENCE [LARGE SCALE GENOMIC DNA]</scope>
    <source>
        <strain evidence="1 2">LMG 26042</strain>
    </source>
</reference>
<gene>
    <name evidence="1" type="ORF">C7H83_10290</name>
</gene>
<dbReference type="Proteomes" id="UP000280475">
    <property type="component" value="Chromosome"/>
</dbReference>
<dbReference type="AlphaFoldDB" id="A0A3G5FKG7"/>
<accession>A0A3G5FKG7</accession>